<evidence type="ECO:0000259" key="13">
    <source>
        <dbReference type="PROSITE" id="PS51098"/>
    </source>
</evidence>
<dbReference type="InterPro" id="IPR010975">
    <property type="entry name" value="PTS_IIBC_a_glc"/>
</dbReference>
<evidence type="ECO:0000256" key="2">
    <source>
        <dbReference type="ARBA" id="ARBA00022448"/>
    </source>
</evidence>
<keyword evidence="16" id="KW-1185">Reference proteome</keyword>
<keyword evidence="5" id="KW-0808">Transferase</keyword>
<evidence type="ECO:0000256" key="7">
    <source>
        <dbReference type="ARBA" id="ARBA00022692"/>
    </source>
</evidence>
<dbReference type="SUPFAM" id="SSF55604">
    <property type="entry name" value="Glucose permease domain IIB"/>
    <property type="match status" value="1"/>
</dbReference>
<keyword evidence="9 12" id="KW-1133">Transmembrane helix</keyword>
<gene>
    <name evidence="15" type="ORF">HU830_03535</name>
</gene>
<dbReference type="GO" id="GO:0016301">
    <property type="term" value="F:kinase activity"/>
    <property type="evidence" value="ECO:0007669"/>
    <property type="project" value="UniProtKB-KW"/>
</dbReference>
<dbReference type="InterPro" id="IPR013013">
    <property type="entry name" value="PTS_EIIC_1"/>
</dbReference>
<evidence type="ECO:0000256" key="1">
    <source>
        <dbReference type="ARBA" id="ARBA00004651"/>
    </source>
</evidence>
<keyword evidence="6" id="KW-0598">Phosphotransferase system</keyword>
<reference evidence="15 16" key="1">
    <citation type="submission" date="2020-06" db="EMBL/GenBank/DDBJ databases">
        <authorList>
            <person name="Kang J."/>
        </authorList>
    </citation>
    <scope>NUCLEOTIDE SEQUENCE [LARGE SCALE GENOMIC DNA]</scope>
    <source>
        <strain evidence="15 16">DCY120</strain>
    </source>
</reference>
<dbReference type="Pfam" id="PF02378">
    <property type="entry name" value="PTS_EIIC"/>
    <property type="match status" value="1"/>
</dbReference>
<dbReference type="Gene3D" id="3.30.1360.60">
    <property type="entry name" value="Glucose permease domain IIB"/>
    <property type="match status" value="1"/>
</dbReference>
<sequence>MKEKIQKFGGAMFTPVMLFSFSGIILALTIIFMNPMIMGPLAQPDTGWYKFWDIVSSGFWTVFNNLELLFVIALPIGLAKKSLARISMESFVIYTSFNYFTGSILKYFGKSFGINYNHEAVPGSGMKMIGGIKTLDTGIVGAIIVALMVVYIHDHYFDKKVPDWLAMFNGSSLVVFIGMLASIILAVIFCLIWPLFQQGMAYTQSFFVHSGGFGIWCYSLLERLLLPTGLHHLLTQPFSYGPVIVDNGLTTYWLNHLVKFSKSTQSLAQLAPGMGFKLYGQNKVFAAPAVAAALYMTAKPKNRKKIAAIVIPAALSAVVGGITEPLEFTFLFVAPVLYVIYAVLCATLTTAMYLIGLRGDFTSGIITWLAKDWIPLWPNHYKEFLAQIAMGLLFTVIFFVVFYFVIKKFDFQTPGRQDDGENKLYTKKDYQAKKKASADDVSASTRNSFQRQAQACLEGLGGPENIVSVTNCATRLRVTVQDLEPVLPDAYFMEQGALGVVHKQKNIQVIIGVSVPQVKDEFDKLL</sequence>
<evidence type="ECO:0000256" key="8">
    <source>
        <dbReference type="ARBA" id="ARBA00022777"/>
    </source>
</evidence>
<protein>
    <submittedName>
        <fullName evidence="15">PTS transporter subunit EIIC</fullName>
    </submittedName>
</protein>
<dbReference type="GO" id="GO:0008982">
    <property type="term" value="F:protein-N(PI)-phosphohistidine-sugar phosphotransferase activity"/>
    <property type="evidence" value="ECO:0007669"/>
    <property type="project" value="InterPro"/>
</dbReference>
<evidence type="ECO:0000256" key="6">
    <source>
        <dbReference type="ARBA" id="ARBA00022683"/>
    </source>
</evidence>
<evidence type="ECO:0000256" key="10">
    <source>
        <dbReference type="ARBA" id="ARBA00023136"/>
    </source>
</evidence>
<comment type="subcellular location">
    <subcellularLocation>
        <location evidence="1">Cell membrane</location>
        <topology evidence="1">Multi-pass membrane protein</topology>
    </subcellularLocation>
</comment>
<dbReference type="AlphaFoldDB" id="A0A850R1L6"/>
<evidence type="ECO:0000313" key="16">
    <source>
        <dbReference type="Proteomes" id="UP000563523"/>
    </source>
</evidence>
<dbReference type="NCBIfam" id="TIGR02005">
    <property type="entry name" value="PTS-IIBC-alpha"/>
    <property type="match status" value="1"/>
</dbReference>
<feature type="transmembrane region" description="Helical" evidence="12">
    <location>
        <begin position="129"/>
        <end position="152"/>
    </location>
</feature>
<dbReference type="GO" id="GO:0009401">
    <property type="term" value="P:phosphoenolpyruvate-dependent sugar phosphotransferase system"/>
    <property type="evidence" value="ECO:0007669"/>
    <property type="project" value="UniProtKB-KW"/>
</dbReference>
<evidence type="ECO:0000256" key="9">
    <source>
        <dbReference type="ARBA" id="ARBA00022989"/>
    </source>
</evidence>
<feature type="transmembrane region" description="Helical" evidence="12">
    <location>
        <begin position="173"/>
        <end position="196"/>
    </location>
</feature>
<evidence type="ECO:0000313" key="15">
    <source>
        <dbReference type="EMBL" id="NVY96250.1"/>
    </source>
</evidence>
<dbReference type="InterPro" id="IPR003352">
    <property type="entry name" value="PTS_EIIC"/>
</dbReference>
<dbReference type="InterPro" id="IPR050429">
    <property type="entry name" value="PTS_Glucose_EIICBA"/>
</dbReference>
<evidence type="ECO:0000256" key="12">
    <source>
        <dbReference type="SAM" id="Phobius"/>
    </source>
</evidence>
<feature type="transmembrane region" description="Helical" evidence="12">
    <location>
        <begin position="12"/>
        <end position="37"/>
    </location>
</feature>
<feature type="transmembrane region" description="Helical" evidence="12">
    <location>
        <begin position="384"/>
        <end position="406"/>
    </location>
</feature>
<evidence type="ECO:0000256" key="3">
    <source>
        <dbReference type="ARBA" id="ARBA00022475"/>
    </source>
</evidence>
<keyword evidence="3" id="KW-1003">Cell membrane</keyword>
<dbReference type="InterPro" id="IPR018113">
    <property type="entry name" value="PTrfase_EIIB_Cys"/>
</dbReference>
<evidence type="ECO:0000259" key="14">
    <source>
        <dbReference type="PROSITE" id="PS51103"/>
    </source>
</evidence>
<dbReference type="RefSeq" id="WP_176942420.1">
    <property type="nucleotide sequence ID" value="NZ_JABZEC010000003.1"/>
</dbReference>
<dbReference type="Proteomes" id="UP000563523">
    <property type="component" value="Unassembled WGS sequence"/>
</dbReference>
<evidence type="ECO:0000256" key="5">
    <source>
        <dbReference type="ARBA" id="ARBA00022679"/>
    </source>
</evidence>
<name>A0A850R1L6_9LACO</name>
<dbReference type="Pfam" id="PF00367">
    <property type="entry name" value="PTS_EIIB"/>
    <property type="match status" value="1"/>
</dbReference>
<dbReference type="PROSITE" id="PS51103">
    <property type="entry name" value="PTS_EIIC_TYPE_1"/>
    <property type="match status" value="1"/>
</dbReference>
<dbReference type="PROSITE" id="PS51098">
    <property type="entry name" value="PTS_EIIB_TYPE_1"/>
    <property type="match status" value="1"/>
</dbReference>
<dbReference type="CDD" id="cd00212">
    <property type="entry name" value="PTS_IIB_glc"/>
    <property type="match status" value="1"/>
</dbReference>
<feature type="transmembrane region" description="Helical" evidence="12">
    <location>
        <begin position="306"/>
        <end position="323"/>
    </location>
</feature>
<dbReference type="GO" id="GO:0005886">
    <property type="term" value="C:plasma membrane"/>
    <property type="evidence" value="ECO:0007669"/>
    <property type="project" value="UniProtKB-SubCell"/>
</dbReference>
<feature type="active site" description="Phosphocysteine intermediate; for EIIB activity" evidence="11">
    <location>
        <position position="472"/>
    </location>
</feature>
<dbReference type="PANTHER" id="PTHR30009:SF12">
    <property type="entry name" value="PHOSPHOTRANSFERASE IIC COMPONENT GLVC"/>
    <property type="match status" value="1"/>
</dbReference>
<dbReference type="InterPro" id="IPR036878">
    <property type="entry name" value="Glu_permease_IIB"/>
</dbReference>
<evidence type="ECO:0000256" key="4">
    <source>
        <dbReference type="ARBA" id="ARBA00022597"/>
    </source>
</evidence>
<feature type="domain" description="PTS EIIC type-1" evidence="14">
    <location>
        <begin position="1"/>
        <end position="418"/>
    </location>
</feature>
<feature type="domain" description="PTS EIIB type-1" evidence="13">
    <location>
        <begin position="450"/>
        <end position="526"/>
    </location>
</feature>
<keyword evidence="7 12" id="KW-0812">Transmembrane</keyword>
<proteinExistence type="predicted"/>
<dbReference type="NCBIfam" id="TIGR00826">
    <property type="entry name" value="EIIB_glc"/>
    <property type="match status" value="1"/>
</dbReference>
<keyword evidence="10 12" id="KW-0472">Membrane</keyword>
<accession>A0A850R1L6</accession>
<feature type="transmembrane region" description="Helical" evidence="12">
    <location>
        <begin position="329"/>
        <end position="354"/>
    </location>
</feature>
<comment type="caution">
    <text evidence="15">The sequence shown here is derived from an EMBL/GenBank/DDBJ whole genome shotgun (WGS) entry which is preliminary data.</text>
</comment>
<keyword evidence="8" id="KW-0418">Kinase</keyword>
<dbReference type="InterPro" id="IPR001996">
    <property type="entry name" value="PTS_IIB_1"/>
</dbReference>
<keyword evidence="2" id="KW-0813">Transport</keyword>
<dbReference type="PANTHER" id="PTHR30009">
    <property type="entry name" value="CYTOCHROME C-TYPE SYNTHESIS PROTEIN AND PTS TRANSMEMBRANE COMPONENT"/>
    <property type="match status" value="1"/>
</dbReference>
<dbReference type="PROSITE" id="PS01035">
    <property type="entry name" value="PTS_EIIB_TYPE_1_CYS"/>
    <property type="match status" value="1"/>
</dbReference>
<organism evidence="15 16">
    <name type="scientific">Bombilactobacillus apium</name>
    <dbReference type="NCBI Taxonomy" id="2675299"/>
    <lineage>
        <taxon>Bacteria</taxon>
        <taxon>Bacillati</taxon>
        <taxon>Bacillota</taxon>
        <taxon>Bacilli</taxon>
        <taxon>Lactobacillales</taxon>
        <taxon>Lactobacillaceae</taxon>
        <taxon>Bombilactobacillus</taxon>
    </lineage>
</organism>
<dbReference type="GO" id="GO:0090563">
    <property type="term" value="F:protein-phosphocysteine-sugar phosphotransferase activity"/>
    <property type="evidence" value="ECO:0007669"/>
    <property type="project" value="TreeGrafter"/>
</dbReference>
<keyword evidence="4" id="KW-0762">Sugar transport</keyword>
<evidence type="ECO:0000256" key="11">
    <source>
        <dbReference type="PROSITE-ProRule" id="PRU00421"/>
    </source>
</evidence>
<dbReference type="EMBL" id="JABZEC010000003">
    <property type="protein sequence ID" value="NVY96250.1"/>
    <property type="molecule type" value="Genomic_DNA"/>
</dbReference>
<feature type="transmembrane region" description="Helical" evidence="12">
    <location>
        <begin position="57"/>
        <end position="79"/>
    </location>
</feature>